<dbReference type="Gene3D" id="1.50.10.10">
    <property type="match status" value="1"/>
</dbReference>
<name>A0A430FNH8_9BIFI</name>
<dbReference type="Pfam" id="PF06165">
    <property type="entry name" value="GH94_b-supersand"/>
    <property type="match status" value="1"/>
</dbReference>
<comment type="caution">
    <text evidence="5">The sequence shown here is derived from an EMBL/GenBank/DDBJ whole genome shotgun (WGS) entry which is preliminary data.</text>
</comment>
<dbReference type="PANTHER" id="PTHR37469">
    <property type="entry name" value="CELLOBIONIC ACID PHOSPHORYLASE-RELATED"/>
    <property type="match status" value="1"/>
</dbReference>
<dbReference type="Gene3D" id="1.20.890.20">
    <property type="entry name" value="mpn423 like domain"/>
    <property type="match status" value="1"/>
</dbReference>
<dbReference type="Gene3D" id="2.60.420.10">
    <property type="entry name" value="Maltose phosphorylase, domain 3"/>
    <property type="match status" value="1"/>
</dbReference>
<dbReference type="OrthoDB" id="9769991at2"/>
<keyword evidence="6" id="KW-1185">Reference proteome</keyword>
<evidence type="ECO:0000259" key="4">
    <source>
        <dbReference type="Pfam" id="PF17167"/>
    </source>
</evidence>
<dbReference type="EMBL" id="QXGL01000001">
    <property type="protein sequence ID" value="RSX54393.1"/>
    <property type="molecule type" value="Genomic_DNA"/>
</dbReference>
<dbReference type="InterPro" id="IPR037018">
    <property type="entry name" value="GH65_N"/>
</dbReference>
<dbReference type="GO" id="GO:0030246">
    <property type="term" value="F:carbohydrate binding"/>
    <property type="evidence" value="ECO:0007669"/>
    <property type="project" value="InterPro"/>
</dbReference>
<sequence length="836" mass="92718">MRYGHFDDEAREYVIETPATPLPWINYLGNEDFFSLISNTGGGYSFYKDAKLRRITRYRYNGVPTDNGARNYYVSIMSGNSEDAKPVETFSPTFLPTKTPLDEYRCRHGIGYSVFEAAKSGVRTALTAFVPLHTAAEINRLDVTNTNDHPVTVDVTGCVEWCLWNAVDDSTNFQRNLSTGEVEIERLEDATIVYHKTEFKERRNHYAFWAVNTPAIGFDTSRDEFLGQFNGWDTPQVIAEGRAHDSVAHGWYPIAANRVRMTLQPGETRTAIFMLGYIEVPNDQKWEDPNNPAKVGIINKKPAHQLFSRFNSVAEVDAALTALKAYWNGLLSTYSVESGDERLDRMVNIWHQYQCMVTFNMSRSASYYESGTGRGMGFRDSNQDLLGFVHLVPERARERIIDIASTQMEDGSAWHQYQPLTKKGNADIGGGFNDDPLWLIAGVYAYLAETGDVSILNEPVPFNNVEGSEVPLLEHLRRSAHFTMTHLGPHKLPLIGRADWNDCLNLNCFSSTPGESFQTVENNDTGVAESVFIGGMFVLYGGQYADILEHYGAECNVSADALAAEIADVRAAIGAMNEAVKTAGWDGEWFVRAYDAYSRPVGSHTDTEGQIYIEPQGMCVMAGIGLDDGKAQAALKSVHDRLTCEWGTAILAPAYSTYRIELGEISSYPRGYKENGGIFCHNNPWISIANAVAGNDDEAFAVYRRNCPAWLEDKSEIRKVEPYVYCQMVAGPEAPTPGEGKNSWLTGTAAWTFVDVSQYLLGVRPTLDGLVIEPHLPAEYTDLTVTRVYRGVTYTIKLQRTGSRSLVVDGKAIDGSVVPAPAADSGVTAVDVEVTF</sequence>
<dbReference type="SMART" id="SM01068">
    <property type="entry name" value="CBM_X"/>
    <property type="match status" value="1"/>
</dbReference>
<dbReference type="Proteomes" id="UP000287533">
    <property type="component" value="Unassembled WGS sequence"/>
</dbReference>
<dbReference type="SUPFAM" id="SSF48208">
    <property type="entry name" value="Six-hairpin glycosidases"/>
    <property type="match status" value="1"/>
</dbReference>
<dbReference type="Gene3D" id="2.70.98.40">
    <property type="entry name" value="Glycoside hydrolase, family 65, N-terminal domain"/>
    <property type="match status" value="1"/>
</dbReference>
<feature type="domain" description="Glycosyl hydrolase 94 catalytic" evidence="4">
    <location>
        <begin position="326"/>
        <end position="762"/>
    </location>
</feature>
<evidence type="ECO:0000256" key="2">
    <source>
        <dbReference type="ARBA" id="ARBA00022679"/>
    </source>
</evidence>
<evidence type="ECO:0000256" key="1">
    <source>
        <dbReference type="ARBA" id="ARBA00022676"/>
    </source>
</evidence>
<dbReference type="GO" id="GO:0005975">
    <property type="term" value="P:carbohydrate metabolic process"/>
    <property type="evidence" value="ECO:0007669"/>
    <property type="project" value="InterPro"/>
</dbReference>
<organism evidence="5 6">
    <name type="scientific">Bifidobacterium goeldii</name>
    <dbReference type="NCBI Taxonomy" id="2306975"/>
    <lineage>
        <taxon>Bacteria</taxon>
        <taxon>Bacillati</taxon>
        <taxon>Actinomycetota</taxon>
        <taxon>Actinomycetes</taxon>
        <taxon>Bifidobacteriales</taxon>
        <taxon>Bifidobacteriaceae</taxon>
        <taxon>Bifidobacterium</taxon>
    </lineage>
</organism>
<dbReference type="InterPro" id="IPR033432">
    <property type="entry name" value="GH94_catalytic"/>
</dbReference>
<evidence type="ECO:0000313" key="6">
    <source>
        <dbReference type="Proteomes" id="UP000287533"/>
    </source>
</evidence>
<evidence type="ECO:0000259" key="3">
    <source>
        <dbReference type="Pfam" id="PF06165"/>
    </source>
</evidence>
<evidence type="ECO:0000313" key="5">
    <source>
        <dbReference type="EMBL" id="RSX54393.1"/>
    </source>
</evidence>
<dbReference type="InterPro" id="IPR008928">
    <property type="entry name" value="6-hairpin_glycosidase_sf"/>
</dbReference>
<reference evidence="5 6" key="1">
    <citation type="submission" date="2018-09" db="EMBL/GenBank/DDBJ databases">
        <title>Characterization of the phylogenetic diversity of five novel species belonging to the genus Bifidobacterium.</title>
        <authorList>
            <person name="Lugli G.A."/>
            <person name="Duranti S."/>
            <person name="Milani C."/>
        </authorList>
    </citation>
    <scope>NUCLEOTIDE SEQUENCE [LARGE SCALE GENOMIC DNA]</scope>
    <source>
        <strain evidence="5 6">2034B</strain>
    </source>
</reference>
<dbReference type="PANTHER" id="PTHR37469:SF2">
    <property type="entry name" value="CELLOBIONIC ACID PHOSPHORYLASE"/>
    <property type="match status" value="1"/>
</dbReference>
<protein>
    <submittedName>
        <fullName evidence="5">Glycosyl transferase</fullName>
    </submittedName>
</protein>
<proteinExistence type="predicted"/>
<dbReference type="GO" id="GO:0016757">
    <property type="term" value="F:glycosyltransferase activity"/>
    <property type="evidence" value="ECO:0007669"/>
    <property type="project" value="UniProtKB-KW"/>
</dbReference>
<gene>
    <name evidence="5" type="ORF">D2E25_0701</name>
</gene>
<accession>A0A430FNH8</accession>
<feature type="domain" description="Glycosyl hydrolase 94 supersandwich" evidence="3">
    <location>
        <begin position="11"/>
        <end position="285"/>
    </location>
</feature>
<dbReference type="SUPFAM" id="SSF74650">
    <property type="entry name" value="Galactose mutarotase-like"/>
    <property type="match status" value="1"/>
</dbReference>
<dbReference type="InterPro" id="IPR012341">
    <property type="entry name" value="6hp_glycosidase-like_sf"/>
</dbReference>
<keyword evidence="2 5" id="KW-0808">Transferase</keyword>
<keyword evidence="1" id="KW-0328">Glycosyltransferase</keyword>
<dbReference type="InterPro" id="IPR010383">
    <property type="entry name" value="Glyco_hydrolase_94_b-supersand"/>
</dbReference>
<dbReference type="InterPro" id="IPR011013">
    <property type="entry name" value="Gal_mutarotase_sf_dom"/>
</dbReference>
<dbReference type="Pfam" id="PF17167">
    <property type="entry name" value="Glyco_hydro_94"/>
    <property type="match status" value="1"/>
</dbReference>
<dbReference type="RefSeq" id="WP_125979671.1">
    <property type="nucleotide sequence ID" value="NZ_QXGL01000001.1"/>
</dbReference>
<dbReference type="AlphaFoldDB" id="A0A430FNH8"/>
<dbReference type="InterPro" id="IPR052047">
    <property type="entry name" value="GH94_Enzymes"/>
</dbReference>